<organism evidence="11 12">
    <name type="scientific">Hoeflea phototrophica (strain DSM 17068 / NCIMB 14078 / DFL-43)</name>
    <dbReference type="NCBI Taxonomy" id="411684"/>
    <lineage>
        <taxon>Bacteria</taxon>
        <taxon>Pseudomonadati</taxon>
        <taxon>Pseudomonadota</taxon>
        <taxon>Alphaproteobacteria</taxon>
        <taxon>Hyphomicrobiales</taxon>
        <taxon>Rhizobiaceae</taxon>
        <taxon>Hoeflea</taxon>
    </lineage>
</organism>
<evidence type="ECO:0000256" key="3">
    <source>
        <dbReference type="ARBA" id="ARBA00022741"/>
    </source>
</evidence>
<comment type="cofactor">
    <cofactor evidence="8">
        <name>K(+)</name>
        <dbReference type="ChEBI" id="CHEBI:29103"/>
    </cofactor>
    <text evidence="8">Binds 1 potassium ion per subunit.</text>
</comment>
<keyword evidence="5 8" id="KW-0460">Magnesium</keyword>
<dbReference type="GO" id="GO:0030488">
    <property type="term" value="P:tRNA methylation"/>
    <property type="evidence" value="ECO:0007669"/>
    <property type="project" value="TreeGrafter"/>
</dbReference>
<evidence type="ECO:0000256" key="5">
    <source>
        <dbReference type="ARBA" id="ARBA00022842"/>
    </source>
</evidence>
<dbReference type="InterPro" id="IPR025867">
    <property type="entry name" value="MnmE_helical"/>
</dbReference>
<evidence type="ECO:0000256" key="6">
    <source>
        <dbReference type="ARBA" id="ARBA00022958"/>
    </source>
</evidence>
<comment type="subunit">
    <text evidence="8">Homodimer. Heterotetramer of two MnmE and two MnmG subunits.</text>
</comment>
<evidence type="ECO:0000256" key="9">
    <source>
        <dbReference type="RuleBase" id="RU003313"/>
    </source>
</evidence>
<feature type="binding site" evidence="8">
    <location>
        <position position="250"/>
    </location>
    <ligand>
        <name>Mg(2+)</name>
        <dbReference type="ChEBI" id="CHEBI:18420"/>
    </ligand>
</feature>
<feature type="binding site" evidence="8">
    <location>
        <position position="437"/>
    </location>
    <ligand>
        <name>(6S)-5-formyl-5,6,7,8-tetrahydrofolate</name>
        <dbReference type="ChEBI" id="CHEBI:57457"/>
    </ligand>
</feature>
<dbReference type="InterPro" id="IPR005225">
    <property type="entry name" value="Small_GTP-bd"/>
</dbReference>
<keyword evidence="3 8" id="KW-0547">Nucleotide-binding</keyword>
<keyword evidence="4 8" id="KW-0378">Hydrolase</keyword>
<dbReference type="SUPFAM" id="SSF52540">
    <property type="entry name" value="P-loop containing nucleoside triphosphate hydrolases"/>
    <property type="match status" value="1"/>
</dbReference>
<dbReference type="InterPro" id="IPR027417">
    <property type="entry name" value="P-loop_NTPase"/>
</dbReference>
<dbReference type="eggNOG" id="COG0486">
    <property type="taxonomic scope" value="Bacteria"/>
</dbReference>
<comment type="function">
    <text evidence="8">Exhibits a very high intrinsic GTPase hydrolysis rate. Involved in the addition of a carboxymethylaminomethyl (cmnm) group at the wobble position (U34) of certain tRNAs, forming tRNA-cmnm(5)s(2)U34.</text>
</comment>
<keyword evidence="8" id="KW-0479">Metal-binding</keyword>
<feature type="binding site" evidence="8">
    <location>
        <position position="249"/>
    </location>
    <ligand>
        <name>K(+)</name>
        <dbReference type="ChEBI" id="CHEBI:29103"/>
    </ligand>
</feature>
<dbReference type="EMBL" id="ABIA03000005">
    <property type="protein sequence ID" value="EDQ35250.2"/>
    <property type="molecule type" value="Genomic_DNA"/>
</dbReference>
<dbReference type="RefSeq" id="WP_040449426.1">
    <property type="nucleotide sequence ID" value="NZ_CM002917.1"/>
</dbReference>
<evidence type="ECO:0000256" key="8">
    <source>
        <dbReference type="HAMAP-Rule" id="MF_00379"/>
    </source>
</evidence>
<dbReference type="NCBIfam" id="NF003661">
    <property type="entry name" value="PRK05291.1-3"/>
    <property type="match status" value="1"/>
</dbReference>
<feature type="binding site" evidence="8">
    <location>
        <position position="246"/>
    </location>
    <ligand>
        <name>K(+)</name>
        <dbReference type="ChEBI" id="CHEBI:29103"/>
    </ligand>
</feature>
<feature type="binding site" evidence="8">
    <location>
        <begin position="225"/>
        <end position="230"/>
    </location>
    <ligand>
        <name>GTP</name>
        <dbReference type="ChEBI" id="CHEBI:37565"/>
    </ligand>
</feature>
<keyword evidence="2 8" id="KW-0819">tRNA processing</keyword>
<dbReference type="InterPro" id="IPR004520">
    <property type="entry name" value="GTPase_MnmE"/>
</dbReference>
<dbReference type="PROSITE" id="PS51709">
    <property type="entry name" value="G_TRME"/>
    <property type="match status" value="1"/>
</dbReference>
<dbReference type="Pfam" id="PF10396">
    <property type="entry name" value="TrmE_N"/>
    <property type="match status" value="1"/>
</dbReference>
<evidence type="ECO:0000256" key="7">
    <source>
        <dbReference type="ARBA" id="ARBA00023134"/>
    </source>
</evidence>
<evidence type="ECO:0000256" key="2">
    <source>
        <dbReference type="ARBA" id="ARBA00022694"/>
    </source>
</evidence>
<dbReference type="GO" id="GO:0003924">
    <property type="term" value="F:GTPase activity"/>
    <property type="evidence" value="ECO:0007669"/>
    <property type="project" value="UniProtKB-UniRule"/>
</dbReference>
<sequence>MRDTIFALSSGNPPAGVAIVRISGSGVRFGLETLVGQIPPARMATFCDIKDKNQLRLDRGLVLFFPAPHSFTGEDVAELHIHGSRASVAAVLMALTDLDGFRLAEPGEFTRQAFENGKLDLTEVEGLSDLIRAETESQRRQALLQADGVLRSLYEGWARRLTHARAMIEAELDFSDEDDIPGSVSDQIWKDMGLLLAEIRSHLECASAAEVVRDGYRIALIGPPNAGKSSLLNYLSKRDVAIVSDIPGTTRDVVEVRLDIAGYLVVLQDTAGLRESSDQIEIEGIRRSLIAAEDADLVLELHEFGVPGRVVPSGVNERIEIVTKVDCLDEPFTADDAAFGISTLTGAGIDKLLEAISERLENLAPSGEMGLPTRARHVDLLQDCVTAIEVAMKSAEAPIEVRSEYLRHAANSMGRITGMVDVEDLLGVVFSEFCVGK</sequence>
<dbReference type="AlphaFoldDB" id="A9CUQ1"/>
<feature type="binding site" evidence="8">
    <location>
        <position position="229"/>
    </location>
    <ligand>
        <name>Mg(2+)</name>
        <dbReference type="ChEBI" id="CHEBI:18420"/>
    </ligand>
</feature>
<dbReference type="EC" id="3.6.-.-" evidence="8"/>
<feature type="binding site" evidence="8">
    <location>
        <position position="244"/>
    </location>
    <ligand>
        <name>K(+)</name>
        <dbReference type="ChEBI" id="CHEBI:29103"/>
    </ligand>
</feature>
<feature type="binding site" evidence="8">
    <location>
        <begin position="269"/>
        <end position="272"/>
    </location>
    <ligand>
        <name>GTP</name>
        <dbReference type="ChEBI" id="CHEBI:37565"/>
    </ligand>
</feature>
<dbReference type="PANTHER" id="PTHR42714:SF2">
    <property type="entry name" value="TRNA MODIFICATION GTPASE GTPBP3, MITOCHONDRIAL"/>
    <property type="match status" value="1"/>
</dbReference>
<dbReference type="CDD" id="cd04164">
    <property type="entry name" value="trmE"/>
    <property type="match status" value="1"/>
</dbReference>
<dbReference type="Gene3D" id="1.20.120.430">
    <property type="entry name" value="tRNA modification GTPase MnmE domain 2"/>
    <property type="match status" value="1"/>
</dbReference>
<dbReference type="GO" id="GO:0002098">
    <property type="term" value="P:tRNA wobble uridine modification"/>
    <property type="evidence" value="ECO:0007669"/>
    <property type="project" value="TreeGrafter"/>
</dbReference>
<dbReference type="HOGENOM" id="CLU_019624_3_1_5"/>
<keyword evidence="8" id="KW-0963">Cytoplasm</keyword>
<feature type="binding site" evidence="8">
    <location>
        <begin position="244"/>
        <end position="250"/>
    </location>
    <ligand>
        <name>GTP</name>
        <dbReference type="ChEBI" id="CHEBI:37565"/>
    </ligand>
</feature>
<evidence type="ECO:0000313" key="11">
    <source>
        <dbReference type="EMBL" id="EDQ35250.2"/>
    </source>
</evidence>
<comment type="caution">
    <text evidence="11">The sequence shown here is derived from an EMBL/GenBank/DDBJ whole genome shotgun (WGS) entry which is preliminary data.</text>
</comment>
<dbReference type="PANTHER" id="PTHR42714">
    <property type="entry name" value="TRNA MODIFICATION GTPASE GTPBP3"/>
    <property type="match status" value="1"/>
</dbReference>
<keyword evidence="7 8" id="KW-0342">GTP-binding</keyword>
<dbReference type="OrthoDB" id="9805918at2"/>
<dbReference type="InterPro" id="IPR031168">
    <property type="entry name" value="G_TrmE"/>
</dbReference>
<dbReference type="HAMAP" id="MF_00379">
    <property type="entry name" value="GTPase_MnmE"/>
    <property type="match status" value="1"/>
</dbReference>
<evidence type="ECO:0000256" key="4">
    <source>
        <dbReference type="ARBA" id="ARBA00022801"/>
    </source>
</evidence>
<feature type="binding site" evidence="8">
    <location>
        <position position="78"/>
    </location>
    <ligand>
        <name>(6S)-5-formyl-5,6,7,8-tetrahydrofolate</name>
        <dbReference type="ChEBI" id="CHEBI:57457"/>
    </ligand>
</feature>
<evidence type="ECO:0000256" key="1">
    <source>
        <dbReference type="ARBA" id="ARBA00011043"/>
    </source>
</evidence>
<protein>
    <recommendedName>
        <fullName evidence="8">tRNA modification GTPase MnmE</fullName>
        <ecNumber evidence="8">3.6.-.-</ecNumber>
    </recommendedName>
</protein>
<dbReference type="FunFam" id="3.30.1360.120:FF:000007">
    <property type="entry name" value="tRNA modification GTPase GTPBP3, mitochondrial"/>
    <property type="match status" value="1"/>
</dbReference>
<dbReference type="InterPro" id="IPR018948">
    <property type="entry name" value="GTP-bd_TrmE_N"/>
</dbReference>
<evidence type="ECO:0000313" key="12">
    <source>
        <dbReference type="Proteomes" id="UP000004291"/>
    </source>
</evidence>
<dbReference type="InterPro" id="IPR027266">
    <property type="entry name" value="TrmE/GcvT-like"/>
</dbReference>
<feature type="binding site" evidence="8">
    <location>
        <position position="21"/>
    </location>
    <ligand>
        <name>(6S)-5-formyl-5,6,7,8-tetrahydrofolate</name>
        <dbReference type="ChEBI" id="CHEBI:57457"/>
    </ligand>
</feature>
<dbReference type="SUPFAM" id="SSF116878">
    <property type="entry name" value="TrmE connector domain"/>
    <property type="match status" value="1"/>
</dbReference>
<evidence type="ECO:0000259" key="10">
    <source>
        <dbReference type="PROSITE" id="PS51709"/>
    </source>
</evidence>
<dbReference type="InterPro" id="IPR006073">
    <property type="entry name" value="GTP-bd"/>
</dbReference>
<gene>
    <name evidence="8" type="primary">mnmE</name>
    <name evidence="8" type="synonym">trmE</name>
    <name evidence="11" type="ORF">HPDFL43_18687</name>
</gene>
<keyword evidence="6 8" id="KW-0630">Potassium</keyword>
<name>A9CUQ1_HOEPD</name>
<comment type="caution">
    <text evidence="8">Lacks conserved residue(s) required for the propagation of feature annotation.</text>
</comment>
<dbReference type="NCBIfam" id="TIGR00450">
    <property type="entry name" value="mnmE_trmE_thdF"/>
    <property type="match status" value="1"/>
</dbReference>
<comment type="similarity">
    <text evidence="1 8 9">Belongs to the TRAFAC class TrmE-Era-EngA-EngB-Septin-like GTPase superfamily. TrmE GTPase family.</text>
</comment>
<reference evidence="11 12" key="1">
    <citation type="submission" date="2007-10" db="EMBL/GenBank/DDBJ databases">
        <authorList>
            <person name="Wagner-Dobler I."/>
            <person name="Ferriera S."/>
            <person name="Johnson J."/>
            <person name="Kravitz S."/>
            <person name="Beeson K."/>
            <person name="Sutton G."/>
            <person name="Rogers Y.-H."/>
            <person name="Friedman R."/>
            <person name="Frazier M."/>
            <person name="Venter J.C."/>
        </authorList>
    </citation>
    <scope>NUCLEOTIDE SEQUENCE [LARGE SCALE GENOMIC DNA]</scope>
    <source>
        <strain evidence="11 12">DFL-43</strain>
    </source>
</reference>
<dbReference type="Pfam" id="PF01926">
    <property type="entry name" value="MMR_HSR1"/>
    <property type="match status" value="1"/>
</dbReference>
<dbReference type="STRING" id="411684.HPDFL43_18687"/>
<dbReference type="Proteomes" id="UP000004291">
    <property type="component" value="Chromosome"/>
</dbReference>
<dbReference type="GO" id="GO:0005525">
    <property type="term" value="F:GTP binding"/>
    <property type="evidence" value="ECO:0007669"/>
    <property type="project" value="UniProtKB-UniRule"/>
</dbReference>
<dbReference type="Pfam" id="PF12631">
    <property type="entry name" value="MnmE_helical"/>
    <property type="match status" value="1"/>
</dbReference>
<dbReference type="CDD" id="cd14858">
    <property type="entry name" value="TrmE_N"/>
    <property type="match status" value="1"/>
</dbReference>
<dbReference type="GO" id="GO:0005737">
    <property type="term" value="C:cytoplasm"/>
    <property type="evidence" value="ECO:0007669"/>
    <property type="project" value="UniProtKB-SubCell"/>
</dbReference>
<proteinExistence type="inferred from homology"/>
<dbReference type="NCBIfam" id="TIGR00231">
    <property type="entry name" value="small_GTP"/>
    <property type="match status" value="1"/>
</dbReference>
<dbReference type="InterPro" id="IPR027368">
    <property type="entry name" value="MnmE_dom2"/>
</dbReference>
<dbReference type="Gene3D" id="3.30.1360.120">
    <property type="entry name" value="Probable tRNA modification gtpase trme, domain 1"/>
    <property type="match status" value="1"/>
</dbReference>
<feature type="domain" description="TrmE-type G" evidence="10">
    <location>
        <begin position="215"/>
        <end position="361"/>
    </location>
</feature>
<reference evidence="11 12" key="2">
    <citation type="submission" date="2012-06" db="EMBL/GenBank/DDBJ databases">
        <authorList>
            <person name="Fiebig A."/>
        </authorList>
    </citation>
    <scope>NUCLEOTIDE SEQUENCE [LARGE SCALE GENOMIC DNA]</scope>
    <source>
        <strain evidence="11 12">DFL-43</strain>
    </source>
</reference>
<feature type="binding site" evidence="8">
    <location>
        <position position="118"/>
    </location>
    <ligand>
        <name>(6S)-5-formyl-5,6,7,8-tetrahydrofolate</name>
        <dbReference type="ChEBI" id="CHEBI:57457"/>
    </ligand>
</feature>
<comment type="subcellular location">
    <subcellularLocation>
        <location evidence="8">Cytoplasm</location>
    </subcellularLocation>
</comment>
<dbReference type="GO" id="GO:0046872">
    <property type="term" value="F:metal ion binding"/>
    <property type="evidence" value="ECO:0007669"/>
    <property type="project" value="UniProtKB-KW"/>
</dbReference>
<feature type="binding site" evidence="8">
    <location>
        <position position="225"/>
    </location>
    <ligand>
        <name>K(+)</name>
        <dbReference type="ChEBI" id="CHEBI:29103"/>
    </ligand>
</feature>
<accession>A9CUQ1</accession>
<dbReference type="Gene3D" id="3.40.50.300">
    <property type="entry name" value="P-loop containing nucleotide triphosphate hydrolases"/>
    <property type="match status" value="1"/>
</dbReference>
<keyword evidence="12" id="KW-1185">Reference proteome</keyword>